<name>A0A3M9MLC9_9BACT</name>
<evidence type="ECO:0000313" key="1">
    <source>
        <dbReference type="EMBL" id="RNI26017.1"/>
    </source>
</evidence>
<protein>
    <submittedName>
        <fullName evidence="1">Uncharacterized protein</fullName>
    </submittedName>
</protein>
<organism evidence="1 2">
    <name type="scientific">Rufibacter latericius</name>
    <dbReference type="NCBI Taxonomy" id="2487040"/>
    <lineage>
        <taxon>Bacteria</taxon>
        <taxon>Pseudomonadati</taxon>
        <taxon>Bacteroidota</taxon>
        <taxon>Cytophagia</taxon>
        <taxon>Cytophagales</taxon>
        <taxon>Hymenobacteraceae</taxon>
        <taxon>Rufibacter</taxon>
    </lineage>
</organism>
<dbReference type="Proteomes" id="UP000272117">
    <property type="component" value="Unassembled WGS sequence"/>
</dbReference>
<sequence>MEMMNWVSSNVLRKWKKSKALKSVYCLVEKNSPKKNLPFKVTLLLFLTISRRLLTHSTMICI</sequence>
<comment type="caution">
    <text evidence="1">The sequence shown here is derived from an EMBL/GenBank/DDBJ whole genome shotgun (WGS) entry which is preliminary data.</text>
</comment>
<dbReference type="EMBL" id="RJJD01000008">
    <property type="protein sequence ID" value="RNI26017.1"/>
    <property type="molecule type" value="Genomic_DNA"/>
</dbReference>
<keyword evidence="2" id="KW-1185">Reference proteome</keyword>
<reference evidence="1 2" key="1">
    <citation type="submission" date="2018-11" db="EMBL/GenBank/DDBJ databases">
        <title>Rufibacter latericius sp. nov., isolated from water in Baiyang Lake.</title>
        <authorList>
            <person name="Yang Y."/>
        </authorList>
    </citation>
    <scope>NUCLEOTIDE SEQUENCE [LARGE SCALE GENOMIC DNA]</scope>
    <source>
        <strain evidence="1 2">R-22-1c-1</strain>
    </source>
</reference>
<gene>
    <name evidence="1" type="ORF">EFB08_14390</name>
</gene>
<proteinExistence type="predicted"/>
<evidence type="ECO:0000313" key="2">
    <source>
        <dbReference type="Proteomes" id="UP000272117"/>
    </source>
</evidence>
<dbReference type="AlphaFoldDB" id="A0A3M9MLC9"/>
<accession>A0A3M9MLC9</accession>